<dbReference type="SUPFAM" id="SSF140453">
    <property type="entry name" value="EsxAB dimer-like"/>
    <property type="match status" value="1"/>
</dbReference>
<dbReference type="InterPro" id="IPR036689">
    <property type="entry name" value="ESAT-6-like_sf"/>
</dbReference>
<sequence>MIDIDHLQVGQSAQAMEEQTKAIAQTMNELEQNIQQVIDAWQGEDKNVYYQKVLPTWHQEVNNLSTILQRFFTTLTDVSDNYKKVVQTNAEGFMDIKM</sequence>
<gene>
    <name evidence="1" type="ORF">GCM10010345_43620</name>
</gene>
<evidence type="ECO:0000313" key="1">
    <source>
        <dbReference type="EMBL" id="GHA34255.1"/>
    </source>
</evidence>
<dbReference type="InterPro" id="IPR010310">
    <property type="entry name" value="T7SS_ESAT-6-like"/>
</dbReference>
<protein>
    <recommendedName>
        <fullName evidence="3">ESAT-6-like protein</fullName>
    </recommendedName>
</protein>
<dbReference type="EMBL" id="BMVN01000014">
    <property type="protein sequence ID" value="GHA34255.1"/>
    <property type="molecule type" value="Genomic_DNA"/>
</dbReference>
<comment type="caution">
    <text evidence="1">The sequence shown here is derived from an EMBL/GenBank/DDBJ whole genome shotgun (WGS) entry which is preliminary data.</text>
</comment>
<accession>A0ABQ3CQU5</accession>
<name>A0ABQ3CQU5_9ACTN</name>
<evidence type="ECO:0008006" key="3">
    <source>
        <dbReference type="Google" id="ProtNLM"/>
    </source>
</evidence>
<dbReference type="Proteomes" id="UP000653644">
    <property type="component" value="Unassembled WGS sequence"/>
</dbReference>
<evidence type="ECO:0000313" key="2">
    <source>
        <dbReference type="Proteomes" id="UP000653644"/>
    </source>
</evidence>
<keyword evidence="2" id="KW-1185">Reference proteome</keyword>
<proteinExistence type="predicted"/>
<dbReference type="Gene3D" id="1.10.287.1060">
    <property type="entry name" value="ESAT-6-like"/>
    <property type="match status" value="1"/>
</dbReference>
<organism evidence="1 2">
    <name type="scientific">Streptomyces canarius</name>
    <dbReference type="NCBI Taxonomy" id="285453"/>
    <lineage>
        <taxon>Bacteria</taxon>
        <taxon>Bacillati</taxon>
        <taxon>Actinomycetota</taxon>
        <taxon>Actinomycetes</taxon>
        <taxon>Kitasatosporales</taxon>
        <taxon>Streptomycetaceae</taxon>
        <taxon>Streptomyces</taxon>
    </lineage>
</organism>
<dbReference type="Pfam" id="PF06013">
    <property type="entry name" value="WXG100"/>
    <property type="match status" value="1"/>
</dbReference>
<reference evidence="2" key="1">
    <citation type="journal article" date="2019" name="Int. J. Syst. Evol. Microbiol.">
        <title>The Global Catalogue of Microorganisms (GCM) 10K type strain sequencing project: providing services to taxonomists for standard genome sequencing and annotation.</title>
        <authorList>
            <consortium name="The Broad Institute Genomics Platform"/>
            <consortium name="The Broad Institute Genome Sequencing Center for Infectious Disease"/>
            <person name="Wu L."/>
            <person name="Ma J."/>
        </authorList>
    </citation>
    <scope>NUCLEOTIDE SEQUENCE [LARGE SCALE GENOMIC DNA]</scope>
    <source>
        <strain evidence="2">JCM 4733</strain>
    </source>
</reference>
<dbReference type="RefSeq" id="WP_189888482.1">
    <property type="nucleotide sequence ID" value="NZ_BMVN01000014.1"/>
</dbReference>